<evidence type="ECO:0000313" key="2">
    <source>
        <dbReference type="EMBL" id="CAL1372212.1"/>
    </source>
</evidence>
<evidence type="ECO:0000256" key="1">
    <source>
        <dbReference type="SAM" id="MobiDB-lite"/>
    </source>
</evidence>
<organism evidence="2 3">
    <name type="scientific">Linum trigynum</name>
    <dbReference type="NCBI Taxonomy" id="586398"/>
    <lineage>
        <taxon>Eukaryota</taxon>
        <taxon>Viridiplantae</taxon>
        <taxon>Streptophyta</taxon>
        <taxon>Embryophyta</taxon>
        <taxon>Tracheophyta</taxon>
        <taxon>Spermatophyta</taxon>
        <taxon>Magnoliopsida</taxon>
        <taxon>eudicotyledons</taxon>
        <taxon>Gunneridae</taxon>
        <taxon>Pentapetalae</taxon>
        <taxon>rosids</taxon>
        <taxon>fabids</taxon>
        <taxon>Malpighiales</taxon>
        <taxon>Linaceae</taxon>
        <taxon>Linum</taxon>
    </lineage>
</organism>
<sequence>MQSSLVDMVVCGGATPVVNASLSSSSLMPLNLHIRLKSAIEAGSTARSQQLRHHFQGINSSHGAKEKDEDREDRRFGLDSGTKMKTLHFRLGKEEGRGWDRD</sequence>
<dbReference type="Proteomes" id="UP001497516">
    <property type="component" value="Chromosome 2"/>
</dbReference>
<feature type="compositionally biased region" description="Basic and acidic residues" evidence="1">
    <location>
        <begin position="63"/>
        <end position="77"/>
    </location>
</feature>
<dbReference type="AlphaFoldDB" id="A0AAV2DFN2"/>
<evidence type="ECO:0000313" key="3">
    <source>
        <dbReference type="Proteomes" id="UP001497516"/>
    </source>
</evidence>
<name>A0AAV2DFN2_9ROSI</name>
<gene>
    <name evidence="2" type="ORF">LTRI10_LOCUS14234</name>
</gene>
<reference evidence="2 3" key="1">
    <citation type="submission" date="2024-04" db="EMBL/GenBank/DDBJ databases">
        <authorList>
            <person name="Fracassetti M."/>
        </authorList>
    </citation>
    <scope>NUCLEOTIDE SEQUENCE [LARGE SCALE GENOMIC DNA]</scope>
</reference>
<keyword evidence="3" id="KW-1185">Reference proteome</keyword>
<protein>
    <submittedName>
        <fullName evidence="2">Uncharacterized protein</fullName>
    </submittedName>
</protein>
<feature type="region of interest" description="Disordered" evidence="1">
    <location>
        <begin position="55"/>
        <end position="79"/>
    </location>
</feature>
<dbReference type="EMBL" id="OZ034815">
    <property type="protein sequence ID" value="CAL1372212.1"/>
    <property type="molecule type" value="Genomic_DNA"/>
</dbReference>
<proteinExistence type="predicted"/>
<accession>A0AAV2DFN2</accession>